<dbReference type="AlphaFoldDB" id="A0A1U9NL48"/>
<dbReference type="Proteomes" id="UP000189674">
    <property type="component" value="Chromosome"/>
</dbReference>
<feature type="domain" description="TNase-like" evidence="4">
    <location>
        <begin position="49"/>
        <end position="185"/>
    </location>
</feature>
<dbReference type="InterPro" id="IPR035437">
    <property type="entry name" value="SNase_OB-fold_sf"/>
</dbReference>
<dbReference type="Pfam" id="PF00565">
    <property type="entry name" value="SNase"/>
    <property type="match status" value="1"/>
</dbReference>
<dbReference type="SMART" id="SM00318">
    <property type="entry name" value="SNc"/>
    <property type="match status" value="1"/>
</dbReference>
<accession>A0A1U9NL48</accession>
<organism evidence="5 6">
    <name type="scientific">Anaerohalosphaera lusitana</name>
    <dbReference type="NCBI Taxonomy" id="1936003"/>
    <lineage>
        <taxon>Bacteria</taxon>
        <taxon>Pseudomonadati</taxon>
        <taxon>Planctomycetota</taxon>
        <taxon>Phycisphaerae</taxon>
        <taxon>Sedimentisphaerales</taxon>
        <taxon>Anaerohalosphaeraceae</taxon>
        <taxon>Anaerohalosphaera</taxon>
    </lineage>
</organism>
<evidence type="ECO:0000256" key="2">
    <source>
        <dbReference type="ARBA" id="ARBA00022759"/>
    </source>
</evidence>
<dbReference type="EMBL" id="CP019791">
    <property type="protein sequence ID" value="AQT68663.1"/>
    <property type="molecule type" value="Genomic_DNA"/>
</dbReference>
<evidence type="ECO:0000313" key="6">
    <source>
        <dbReference type="Proteomes" id="UP000189674"/>
    </source>
</evidence>
<keyword evidence="6" id="KW-1185">Reference proteome</keyword>
<protein>
    <submittedName>
        <fullName evidence="5">Thermonuclease</fullName>
        <ecNumber evidence="5">3.1.31.1</ecNumber>
    </submittedName>
</protein>
<dbReference type="EC" id="3.1.31.1" evidence="5"/>
<sequence>MSRNKRRALIGMGVLLVFGVSMLDRWGGDGLREVVTRGRPEGADAEKYHRKSFAVNEIIDGDTVDIDVPDGKWPDTRVRLLGVDTPETKSPRYGEMYYGPEATEFTRQLVAGKEVTVIIDTVSDVRDRYGRLLAYLELEDGRVLNAELVRKGFAYADLRFSHSRYEEYENLMIEAVKEGHGLWEEVERDELPQWLRREWPGILKLREKAVK</sequence>
<evidence type="ECO:0000313" key="5">
    <source>
        <dbReference type="EMBL" id="AQT68663.1"/>
    </source>
</evidence>
<dbReference type="PANTHER" id="PTHR12302:SF3">
    <property type="entry name" value="SERINE_THREONINE-PROTEIN KINASE 31"/>
    <property type="match status" value="1"/>
</dbReference>
<keyword evidence="3 5" id="KW-0378">Hydrolase</keyword>
<gene>
    <name evidence="5" type="primary">nuc</name>
    <name evidence="5" type="ORF">STSP2_01832</name>
</gene>
<dbReference type="Gene3D" id="2.40.50.90">
    <property type="match status" value="1"/>
</dbReference>
<keyword evidence="2" id="KW-0255">Endonuclease</keyword>
<dbReference type="GO" id="GO:1990599">
    <property type="term" value="F:3' overhang single-stranded DNA endodeoxyribonuclease activity"/>
    <property type="evidence" value="ECO:0007669"/>
    <property type="project" value="UniProtKB-EC"/>
</dbReference>
<dbReference type="InterPro" id="IPR016071">
    <property type="entry name" value="Staphylococal_nuclease_OB-fold"/>
</dbReference>
<dbReference type="RefSeq" id="WP_146661865.1">
    <property type="nucleotide sequence ID" value="NZ_CP019791.1"/>
</dbReference>
<dbReference type="PROSITE" id="PS50830">
    <property type="entry name" value="TNASE_3"/>
    <property type="match status" value="1"/>
</dbReference>
<dbReference type="SUPFAM" id="SSF50199">
    <property type="entry name" value="Staphylococcal nuclease"/>
    <property type="match status" value="1"/>
</dbReference>
<dbReference type="KEGG" id="alus:STSP2_01832"/>
<evidence type="ECO:0000259" key="4">
    <source>
        <dbReference type="PROSITE" id="PS50830"/>
    </source>
</evidence>
<evidence type="ECO:0000256" key="1">
    <source>
        <dbReference type="ARBA" id="ARBA00022722"/>
    </source>
</evidence>
<dbReference type="PANTHER" id="PTHR12302">
    <property type="entry name" value="EBNA2 BINDING PROTEIN P100"/>
    <property type="match status" value="1"/>
</dbReference>
<dbReference type="OrthoDB" id="4376109at2"/>
<proteinExistence type="predicted"/>
<keyword evidence="1" id="KW-0540">Nuclease</keyword>
<dbReference type="STRING" id="1936003.STSP2_01832"/>
<evidence type="ECO:0000256" key="3">
    <source>
        <dbReference type="ARBA" id="ARBA00022801"/>
    </source>
</evidence>
<reference evidence="6" key="1">
    <citation type="submission" date="2017-02" db="EMBL/GenBank/DDBJ databases">
        <title>Comparative genomics and description of representatives of a novel lineage of planctomycetes thriving in anoxic sediments.</title>
        <authorList>
            <person name="Spring S."/>
            <person name="Bunk B."/>
            <person name="Sproer C."/>
        </authorList>
    </citation>
    <scope>NUCLEOTIDE SEQUENCE [LARGE SCALE GENOMIC DNA]</scope>
    <source>
        <strain evidence="6">ST-NAGAB-D1</strain>
    </source>
</reference>
<name>A0A1U9NL48_9BACT</name>